<dbReference type="EMBL" id="JAKNFS010000007">
    <property type="protein sequence ID" value="MCG4765106.1"/>
    <property type="molecule type" value="Genomic_DNA"/>
</dbReference>
<protein>
    <submittedName>
        <fullName evidence="1">Uncharacterized protein</fullName>
    </submittedName>
</protein>
<evidence type="ECO:0000313" key="2">
    <source>
        <dbReference type="Proteomes" id="UP001199915"/>
    </source>
</evidence>
<dbReference type="RefSeq" id="WP_022461004.1">
    <property type="nucleotide sequence ID" value="NZ_JAQEGR010000012.1"/>
</dbReference>
<gene>
    <name evidence="1" type="ORF">L0N21_06225</name>
</gene>
<evidence type="ECO:0000313" key="1">
    <source>
        <dbReference type="EMBL" id="MCG4765106.1"/>
    </source>
</evidence>
<dbReference type="Proteomes" id="UP001199915">
    <property type="component" value="Unassembled WGS sequence"/>
</dbReference>
<name>A0AAE3F216_9FIRM</name>
<dbReference type="AlphaFoldDB" id="A0AAE3F216"/>
<comment type="caution">
    <text evidence="1">The sequence shown here is derived from an EMBL/GenBank/DDBJ whole genome shotgun (WGS) entry which is preliminary data.</text>
</comment>
<organism evidence="1 2">
    <name type="scientific">Fusicatenibacter saccharivorans</name>
    <dbReference type="NCBI Taxonomy" id="1150298"/>
    <lineage>
        <taxon>Bacteria</taxon>
        <taxon>Bacillati</taxon>
        <taxon>Bacillota</taxon>
        <taxon>Clostridia</taxon>
        <taxon>Lachnospirales</taxon>
        <taxon>Lachnospiraceae</taxon>
        <taxon>Fusicatenibacter</taxon>
    </lineage>
</organism>
<sequence>MLHERNTDEEDFMQEAESAVSSTLEPCSIRYCIALMKELKMELQKTAFAQISDCVLALSIPEIITQKNVRTAMEKAGFHVIRVMTATDACALSKAQDMKHDQQFGVRVISNCKKQNLLAEFSAWTDQTNMLEGLEYTIGENTPEMIPNMTYYYLSDTKSRETLGQETIGYEDLSVVAADRTAAQGARLTNPTAKPITMLVLFPWTAGIEISTIQWGKECIPLTWLNEERHMIPMRTDGFDILLDSGIKGKGLNLYLKSKDSKRKVRT</sequence>
<dbReference type="GeneID" id="79856567"/>
<proteinExistence type="predicted"/>
<accession>A0AAE3F216</accession>
<reference evidence="1" key="1">
    <citation type="submission" date="2022-01" db="EMBL/GenBank/DDBJ databases">
        <title>Collection of gut derived symbiotic bacterial strains cultured from healthy donors.</title>
        <authorList>
            <person name="Lin H."/>
            <person name="Kohout C."/>
            <person name="Waligurski E."/>
            <person name="Pamer E.G."/>
        </authorList>
    </citation>
    <scope>NUCLEOTIDE SEQUENCE</scope>
    <source>
        <strain evidence="1">DFI.5.49</strain>
    </source>
</reference>